<evidence type="ECO:0000256" key="8">
    <source>
        <dbReference type="ARBA" id="ARBA00022982"/>
    </source>
</evidence>
<evidence type="ECO:0000256" key="5">
    <source>
        <dbReference type="ARBA" id="ARBA00022630"/>
    </source>
</evidence>
<dbReference type="SUPFAM" id="SSF54862">
    <property type="entry name" value="4Fe-4S ferredoxins"/>
    <property type="match status" value="1"/>
</dbReference>
<proteinExistence type="predicted"/>
<evidence type="ECO:0000313" key="17">
    <source>
        <dbReference type="Proteomes" id="UP000198851"/>
    </source>
</evidence>
<evidence type="ECO:0000259" key="15">
    <source>
        <dbReference type="PROSITE" id="PS51379"/>
    </source>
</evidence>
<dbReference type="InterPro" id="IPR036188">
    <property type="entry name" value="FAD/NAD-bd_sf"/>
</dbReference>
<dbReference type="STRING" id="1280847.SAMN04488036_102480"/>
<dbReference type="PANTHER" id="PTHR10617">
    <property type="entry name" value="ELECTRON TRANSFER FLAVOPROTEIN-UBIQUINONE OXIDOREDUCTASE"/>
    <property type="match status" value="1"/>
</dbReference>
<dbReference type="Proteomes" id="UP000198851">
    <property type="component" value="Unassembled WGS sequence"/>
</dbReference>
<dbReference type="EC" id="1.5.5.1" evidence="14"/>
<dbReference type="Gene3D" id="3.30.9.90">
    <property type="match status" value="1"/>
</dbReference>
<dbReference type="InterPro" id="IPR017896">
    <property type="entry name" value="4Fe4S_Fe-S-bd"/>
</dbReference>
<gene>
    <name evidence="16" type="ORF">SAMN04488036_102480</name>
</gene>
<dbReference type="Pfam" id="PF05187">
    <property type="entry name" value="Fer4_ETF_QO"/>
    <property type="match status" value="1"/>
</dbReference>
<accession>A0A1I4CTW0</accession>
<organism evidence="16 17">
    <name type="scientific">Shimia haliotis</name>
    <dbReference type="NCBI Taxonomy" id="1280847"/>
    <lineage>
        <taxon>Bacteria</taxon>
        <taxon>Pseudomonadati</taxon>
        <taxon>Pseudomonadota</taxon>
        <taxon>Alphaproteobacteria</taxon>
        <taxon>Rhodobacterales</taxon>
        <taxon>Roseobacteraceae</taxon>
    </lineage>
</organism>
<keyword evidence="10 14" id="KW-0408">Iron</keyword>
<feature type="domain" description="4Fe-4S ferredoxin-type" evidence="15">
    <location>
        <begin position="511"/>
        <end position="540"/>
    </location>
</feature>
<keyword evidence="12 14" id="KW-0830">Ubiquinone</keyword>
<keyword evidence="17" id="KW-1185">Reference proteome</keyword>
<dbReference type="Gene3D" id="3.50.50.60">
    <property type="entry name" value="FAD/NAD(P)-binding domain"/>
    <property type="match status" value="1"/>
</dbReference>
<comment type="cofactor">
    <cofactor evidence="1 14">
        <name>FAD</name>
        <dbReference type="ChEBI" id="CHEBI:57692"/>
    </cofactor>
</comment>
<keyword evidence="8 14" id="KW-0249">Electron transport</keyword>
<dbReference type="GO" id="GO:0004174">
    <property type="term" value="F:electron-transferring-flavoprotein dehydrogenase activity"/>
    <property type="evidence" value="ECO:0007669"/>
    <property type="project" value="UniProtKB-UniRule"/>
</dbReference>
<sequence>MSEIEREAMEYDVVIVGAGPAGLSAAIRLKQLDADLNVVVLEKGSEVGAHILSGAVLDPCGLDALIPDWKEKGAPLNTPVNEDNFYMLGEAGEIRVPNFPMPPLMNNHGNYIVSMGNVCRWMAEQAEELGVEIFPGMACSELVYGDNGEVKGVVAGVFGLEEDGSYGPNTEPGMELHGKYVFLGEGVRGSLSKEVIEKYDLQAGKEPQKYGVGMKEIWEIDPAKHKEGTVTHTMGWPLNSNAGGGSFVYHLENNQVYVGFVVHLNYKNPHLFPYMEFQRFKHHPMIAELLEGGKRVAYGARAITEGGYQSMPKLVAPGVALLGCSAGMVNVPRIKGNHNAMLSGKAAAEAAFDAIKAERSGDELTPYEEDVRGGAIGKDLKKVRNVKPMWSKWGLTASLALGGFDMWFQTLTGGFSLFGTLKHGKNDAEATEEASKHKPIDYPKPDGKLSFDRLTNVSFSMTNHEESQPCHLRLADPDKPISVNLPKFAEPAQRYCPAGVYEVVEEEGNEPRFVVNFQNCVHCKTCDIKDPSQNITWTTPQGGDGPNYPNM</sequence>
<evidence type="ECO:0000256" key="14">
    <source>
        <dbReference type="RuleBase" id="RU366068"/>
    </source>
</evidence>
<keyword evidence="4" id="KW-0004">4Fe-4S</keyword>
<evidence type="ECO:0000256" key="3">
    <source>
        <dbReference type="ARBA" id="ARBA00022448"/>
    </source>
</evidence>
<keyword evidence="3 14" id="KW-0813">Transport</keyword>
<keyword evidence="7 14" id="KW-0274">FAD</keyword>
<evidence type="ECO:0000256" key="13">
    <source>
        <dbReference type="ARBA" id="ARBA00052682"/>
    </source>
</evidence>
<keyword evidence="9 14" id="KW-0560">Oxidoreductase</keyword>
<dbReference type="Pfam" id="PF21162">
    <property type="entry name" value="ETFQO_UQ-bd"/>
    <property type="match status" value="1"/>
</dbReference>
<dbReference type="InterPro" id="IPR040156">
    <property type="entry name" value="ETF-QO"/>
</dbReference>
<dbReference type="InterPro" id="IPR007859">
    <property type="entry name" value="ETF-QO/FixX_C"/>
</dbReference>
<evidence type="ECO:0000256" key="7">
    <source>
        <dbReference type="ARBA" id="ARBA00022827"/>
    </source>
</evidence>
<comment type="catalytic activity">
    <reaction evidence="13 14">
        <text>a ubiquinone + reduced [electron-transfer flavoprotein] = a ubiquinol + oxidized [electron-transfer flavoprotein] + H(+)</text>
        <dbReference type="Rhea" id="RHEA:24052"/>
        <dbReference type="Rhea" id="RHEA-COMP:9565"/>
        <dbReference type="Rhea" id="RHEA-COMP:9566"/>
        <dbReference type="Rhea" id="RHEA-COMP:10685"/>
        <dbReference type="Rhea" id="RHEA-COMP:10686"/>
        <dbReference type="ChEBI" id="CHEBI:15378"/>
        <dbReference type="ChEBI" id="CHEBI:16389"/>
        <dbReference type="ChEBI" id="CHEBI:17976"/>
        <dbReference type="ChEBI" id="CHEBI:57692"/>
        <dbReference type="ChEBI" id="CHEBI:58307"/>
        <dbReference type="EC" id="1.5.5.1"/>
    </reaction>
</comment>
<dbReference type="SUPFAM" id="SSF54373">
    <property type="entry name" value="FAD-linked reductases, C-terminal domain"/>
    <property type="match status" value="1"/>
</dbReference>
<dbReference type="Gene3D" id="3.30.70.20">
    <property type="match status" value="1"/>
</dbReference>
<dbReference type="SUPFAM" id="SSF51905">
    <property type="entry name" value="FAD/NAD(P)-binding domain"/>
    <property type="match status" value="1"/>
</dbReference>
<protein>
    <recommendedName>
        <fullName evidence="14">Electron transfer flavoprotein-ubiquinone oxidoreductase</fullName>
        <shortName evidence="14">ETF-QO</shortName>
        <ecNumber evidence="14">1.5.5.1</ecNumber>
    </recommendedName>
</protein>
<dbReference type="PROSITE" id="PS51379">
    <property type="entry name" value="4FE4S_FER_2"/>
    <property type="match status" value="1"/>
</dbReference>
<keyword evidence="11 14" id="KW-0411">Iron-sulfur</keyword>
<evidence type="ECO:0000256" key="11">
    <source>
        <dbReference type="ARBA" id="ARBA00023014"/>
    </source>
</evidence>
<dbReference type="RefSeq" id="WP_093322462.1">
    <property type="nucleotide sequence ID" value="NZ_FOSZ01000002.1"/>
</dbReference>
<keyword evidence="5 14" id="KW-0285">Flavoprotein</keyword>
<evidence type="ECO:0000256" key="1">
    <source>
        <dbReference type="ARBA" id="ARBA00001974"/>
    </source>
</evidence>
<evidence type="ECO:0000313" key="16">
    <source>
        <dbReference type="EMBL" id="SFK84193.1"/>
    </source>
</evidence>
<dbReference type="GO" id="GO:0046872">
    <property type="term" value="F:metal ion binding"/>
    <property type="evidence" value="ECO:0007669"/>
    <property type="project" value="UniProtKB-KW"/>
</dbReference>
<dbReference type="AlphaFoldDB" id="A0A1I4CTW0"/>
<dbReference type="GO" id="GO:0051539">
    <property type="term" value="F:4 iron, 4 sulfur cluster binding"/>
    <property type="evidence" value="ECO:0007669"/>
    <property type="project" value="UniProtKB-UniRule"/>
</dbReference>
<dbReference type="PRINTS" id="PR00420">
    <property type="entry name" value="RNGMNOXGNASE"/>
</dbReference>
<dbReference type="OrthoDB" id="9766632at2"/>
<name>A0A1I4CTW0_9RHOB</name>
<evidence type="ECO:0000256" key="4">
    <source>
        <dbReference type="ARBA" id="ARBA00022485"/>
    </source>
</evidence>
<evidence type="ECO:0000256" key="10">
    <source>
        <dbReference type="ARBA" id="ARBA00023004"/>
    </source>
</evidence>
<comment type="cofactor">
    <cofactor evidence="14">
        <name>[4Fe-4S] cluster</name>
        <dbReference type="ChEBI" id="CHEBI:49883"/>
    </cofactor>
    <text evidence="14">Binds 1 [4Fe-4S] cluster.</text>
</comment>
<evidence type="ECO:0000256" key="2">
    <source>
        <dbReference type="ARBA" id="ARBA00002819"/>
    </source>
</evidence>
<dbReference type="InterPro" id="IPR049398">
    <property type="entry name" value="ETF-QO/FixC_UQ-bd"/>
</dbReference>
<dbReference type="EMBL" id="FOSZ01000002">
    <property type="protein sequence ID" value="SFK84193.1"/>
    <property type="molecule type" value="Genomic_DNA"/>
</dbReference>
<evidence type="ECO:0000256" key="9">
    <source>
        <dbReference type="ARBA" id="ARBA00023002"/>
    </source>
</evidence>
<comment type="function">
    <text evidence="2 14">Accepts electrons from ETF and reduces ubiquinone.</text>
</comment>
<keyword evidence="6 14" id="KW-0479">Metal-binding</keyword>
<dbReference type="Pfam" id="PF13450">
    <property type="entry name" value="NAD_binding_8"/>
    <property type="match status" value="1"/>
</dbReference>
<dbReference type="FunFam" id="3.30.70.20:FF:000012">
    <property type="entry name" value="Electron transfer flavoprotein-ubiquinone oxidoreductase, mitochondrial"/>
    <property type="match status" value="1"/>
</dbReference>
<dbReference type="PANTHER" id="PTHR10617:SF107">
    <property type="entry name" value="ELECTRON TRANSFER FLAVOPROTEIN-UBIQUINONE OXIDOREDUCTASE, MITOCHONDRIAL"/>
    <property type="match status" value="1"/>
</dbReference>
<evidence type="ECO:0000256" key="12">
    <source>
        <dbReference type="ARBA" id="ARBA00023075"/>
    </source>
</evidence>
<reference evidence="17" key="1">
    <citation type="submission" date="2016-10" db="EMBL/GenBank/DDBJ databases">
        <authorList>
            <person name="Varghese N."/>
            <person name="Submissions S."/>
        </authorList>
    </citation>
    <scope>NUCLEOTIDE SEQUENCE [LARGE SCALE GENOMIC DNA]</scope>
    <source>
        <strain evidence="17">DSM 28453</strain>
    </source>
</reference>
<evidence type="ECO:0000256" key="6">
    <source>
        <dbReference type="ARBA" id="ARBA00022723"/>
    </source>
</evidence>